<evidence type="ECO:0000313" key="1">
    <source>
        <dbReference type="EMBL" id="MDI6105721.1"/>
    </source>
</evidence>
<dbReference type="Proteomes" id="UP001241758">
    <property type="component" value="Unassembled WGS sequence"/>
</dbReference>
<dbReference type="RefSeq" id="WP_282767188.1">
    <property type="nucleotide sequence ID" value="NZ_JASCTH010000052.1"/>
</dbReference>
<evidence type="ECO:0000313" key="2">
    <source>
        <dbReference type="Proteomes" id="UP001241758"/>
    </source>
</evidence>
<accession>A0ABT6X135</accession>
<keyword evidence="2" id="KW-1185">Reference proteome</keyword>
<dbReference type="EMBL" id="JASCTH010000052">
    <property type="protein sequence ID" value="MDI6105721.1"/>
    <property type="molecule type" value="Genomic_DNA"/>
</dbReference>
<proteinExistence type="predicted"/>
<gene>
    <name evidence="1" type="ORF">QLQ12_44790</name>
</gene>
<comment type="caution">
    <text evidence="1">The sequence shown here is derived from an EMBL/GenBank/DDBJ whole genome shotgun (WGS) entry which is preliminary data.</text>
</comment>
<sequence>MIVDDLRRLETSAAPILSGDGLTDHSPEGALSAAGVPKWGVPSAFQVNL</sequence>
<reference evidence="1 2" key="1">
    <citation type="submission" date="2023-05" db="EMBL/GenBank/DDBJ databases">
        <title>Actinoplanes sp. NEAU-A12 genome sequencing.</title>
        <authorList>
            <person name="Wang Z.-S."/>
        </authorList>
    </citation>
    <scope>NUCLEOTIDE SEQUENCE [LARGE SCALE GENOMIC DNA]</scope>
    <source>
        <strain evidence="1 2">NEAU-A12</strain>
    </source>
</reference>
<organism evidence="1 2">
    <name type="scientific">Actinoplanes sandaracinus</name>
    <dbReference type="NCBI Taxonomy" id="3045177"/>
    <lineage>
        <taxon>Bacteria</taxon>
        <taxon>Bacillati</taxon>
        <taxon>Actinomycetota</taxon>
        <taxon>Actinomycetes</taxon>
        <taxon>Micromonosporales</taxon>
        <taxon>Micromonosporaceae</taxon>
        <taxon>Actinoplanes</taxon>
    </lineage>
</organism>
<name>A0ABT6X135_9ACTN</name>
<protein>
    <submittedName>
        <fullName evidence="1">Uncharacterized protein</fullName>
    </submittedName>
</protein>